<proteinExistence type="predicted"/>
<protein>
    <submittedName>
        <fullName evidence="1">Uncharacterized protein</fullName>
    </submittedName>
</protein>
<sequence length="32" mass="3617">MSKELVIDVTSSEINIALLEDKQLVELNKEKS</sequence>
<reference evidence="1" key="1">
    <citation type="journal article" date="2014" name="Front. Microbiol.">
        <title>High frequency of phylogenetically diverse reductive dehalogenase-homologous genes in deep subseafloor sedimentary metagenomes.</title>
        <authorList>
            <person name="Kawai M."/>
            <person name="Futagami T."/>
            <person name="Toyoda A."/>
            <person name="Takaki Y."/>
            <person name="Nishi S."/>
            <person name="Hori S."/>
            <person name="Arai W."/>
            <person name="Tsubouchi T."/>
            <person name="Morono Y."/>
            <person name="Uchiyama I."/>
            <person name="Ito T."/>
            <person name="Fujiyama A."/>
            <person name="Inagaki F."/>
            <person name="Takami H."/>
        </authorList>
    </citation>
    <scope>NUCLEOTIDE SEQUENCE</scope>
    <source>
        <strain evidence="1">Expedition CK06-06</strain>
    </source>
</reference>
<feature type="non-terminal residue" evidence="1">
    <location>
        <position position="32"/>
    </location>
</feature>
<dbReference type="AlphaFoldDB" id="X1IHY7"/>
<evidence type="ECO:0000313" key="1">
    <source>
        <dbReference type="EMBL" id="GAH57178.1"/>
    </source>
</evidence>
<accession>X1IHY7</accession>
<dbReference type="EMBL" id="BARU01017171">
    <property type="protein sequence ID" value="GAH57178.1"/>
    <property type="molecule type" value="Genomic_DNA"/>
</dbReference>
<organism evidence="1">
    <name type="scientific">marine sediment metagenome</name>
    <dbReference type="NCBI Taxonomy" id="412755"/>
    <lineage>
        <taxon>unclassified sequences</taxon>
        <taxon>metagenomes</taxon>
        <taxon>ecological metagenomes</taxon>
    </lineage>
</organism>
<name>X1IHY7_9ZZZZ</name>
<comment type="caution">
    <text evidence="1">The sequence shown here is derived from an EMBL/GenBank/DDBJ whole genome shotgun (WGS) entry which is preliminary data.</text>
</comment>
<gene>
    <name evidence="1" type="ORF">S03H2_28500</name>
</gene>